<evidence type="ECO:0000313" key="9">
    <source>
        <dbReference type="EMBL" id="KAI7845255.1"/>
    </source>
</evidence>
<evidence type="ECO:0000256" key="2">
    <source>
        <dbReference type="ARBA" id="ARBA00004229"/>
    </source>
</evidence>
<keyword evidence="7" id="KW-0472">Membrane</keyword>
<gene>
    <name evidence="9" type="ORF">COHA_001297</name>
</gene>
<reference evidence="9" key="1">
    <citation type="submission" date="2020-11" db="EMBL/GenBank/DDBJ databases">
        <title>Chlorella ohadii genome sequencing and assembly.</title>
        <authorList>
            <person name="Murik O."/>
            <person name="Treves H."/>
            <person name="Kedem I."/>
            <person name="Shotland Y."/>
            <person name="Kaplan A."/>
        </authorList>
    </citation>
    <scope>NUCLEOTIDE SEQUENCE</scope>
    <source>
        <strain evidence="9">1</strain>
    </source>
</reference>
<comment type="caution">
    <text evidence="9">The sequence shown here is derived from an EMBL/GenBank/DDBJ whole genome shotgun (WGS) entry which is preliminary data.</text>
</comment>
<keyword evidence="4" id="KW-0934">Plastid</keyword>
<comment type="subcellular location">
    <subcellularLocation>
        <location evidence="1">Membrane</location>
        <topology evidence="1">Multi-pass membrane protein</topology>
    </subcellularLocation>
    <subcellularLocation>
        <location evidence="2">Plastid</location>
        <location evidence="2">Chloroplast</location>
    </subcellularLocation>
</comment>
<comment type="similarity">
    <text evidence="8">Belongs to the ELIP/psbS family.</text>
</comment>
<protein>
    <submittedName>
        <fullName evidence="9">Uncharacterized protein</fullName>
    </submittedName>
</protein>
<dbReference type="AlphaFoldDB" id="A0AAD5H900"/>
<dbReference type="GO" id="GO:0016020">
    <property type="term" value="C:membrane"/>
    <property type="evidence" value="ECO:0007669"/>
    <property type="project" value="UniProtKB-SubCell"/>
</dbReference>
<dbReference type="PANTHER" id="PTHR14154">
    <property type="entry name" value="UPF0041 BRAIN PROTEIN 44-RELATED"/>
    <property type="match status" value="1"/>
</dbReference>
<keyword evidence="5" id="KW-0812">Transmembrane</keyword>
<keyword evidence="10" id="KW-1185">Reference proteome</keyword>
<evidence type="ECO:0000256" key="7">
    <source>
        <dbReference type="ARBA" id="ARBA00023136"/>
    </source>
</evidence>
<dbReference type="InterPro" id="IPR022796">
    <property type="entry name" value="Chloroa_b-bind"/>
</dbReference>
<evidence type="ECO:0000256" key="1">
    <source>
        <dbReference type="ARBA" id="ARBA00004141"/>
    </source>
</evidence>
<dbReference type="Gene3D" id="1.10.3460.10">
    <property type="entry name" value="Chlorophyll a/b binding protein domain"/>
    <property type="match status" value="1"/>
</dbReference>
<evidence type="ECO:0000256" key="3">
    <source>
        <dbReference type="ARBA" id="ARBA00022528"/>
    </source>
</evidence>
<sequence length="230" mass="24155">MKAVFCSARSVAVRASGATTSAPAQQRSLVIDITKRKLIDSYGGRAVRNVDNTIYEIVYEPSNDSVRVLNKAARLEYASEIGKDNRISILLEQTTELPGGLPSFPQLQSLLKASSPGAEALNGRLAMLGFAGVLATELATGRSLPEQLATASGAGHAAALGLVVMAASLAPVLSGRVRPEQAFPSENDSYPTTQLPYFWTAAAEILNGRAAMIGLVGLLVNELVRGAALF</sequence>
<proteinExistence type="inferred from homology"/>
<evidence type="ECO:0000256" key="8">
    <source>
        <dbReference type="ARBA" id="ARBA00037956"/>
    </source>
</evidence>
<accession>A0AAD5H900</accession>
<evidence type="ECO:0000313" key="10">
    <source>
        <dbReference type="Proteomes" id="UP001205105"/>
    </source>
</evidence>
<dbReference type="EMBL" id="JADXDR010000020">
    <property type="protein sequence ID" value="KAI7845255.1"/>
    <property type="molecule type" value="Genomic_DNA"/>
</dbReference>
<keyword evidence="3" id="KW-0150">Chloroplast</keyword>
<dbReference type="Proteomes" id="UP001205105">
    <property type="component" value="Unassembled WGS sequence"/>
</dbReference>
<evidence type="ECO:0000256" key="5">
    <source>
        <dbReference type="ARBA" id="ARBA00022692"/>
    </source>
</evidence>
<evidence type="ECO:0000256" key="6">
    <source>
        <dbReference type="ARBA" id="ARBA00022989"/>
    </source>
</evidence>
<keyword evidence="6" id="KW-1133">Transmembrane helix</keyword>
<organism evidence="9 10">
    <name type="scientific">Chlorella ohadii</name>
    <dbReference type="NCBI Taxonomy" id="2649997"/>
    <lineage>
        <taxon>Eukaryota</taxon>
        <taxon>Viridiplantae</taxon>
        <taxon>Chlorophyta</taxon>
        <taxon>core chlorophytes</taxon>
        <taxon>Trebouxiophyceae</taxon>
        <taxon>Chlorellales</taxon>
        <taxon>Chlorellaceae</taxon>
        <taxon>Chlorella clade</taxon>
        <taxon>Chlorella</taxon>
    </lineage>
</organism>
<evidence type="ECO:0000256" key="4">
    <source>
        <dbReference type="ARBA" id="ARBA00022640"/>
    </source>
</evidence>
<dbReference type="SUPFAM" id="SSF103511">
    <property type="entry name" value="Chlorophyll a-b binding protein"/>
    <property type="match status" value="2"/>
</dbReference>
<dbReference type="Pfam" id="PF00504">
    <property type="entry name" value="Chloroa_b-bind"/>
    <property type="match status" value="1"/>
</dbReference>
<name>A0AAD5H900_9CHLO</name>
<dbReference type="GO" id="GO:0009507">
    <property type="term" value="C:chloroplast"/>
    <property type="evidence" value="ECO:0007669"/>
    <property type="project" value="UniProtKB-SubCell"/>
</dbReference>